<dbReference type="InterPro" id="IPR003598">
    <property type="entry name" value="Ig_sub2"/>
</dbReference>
<dbReference type="PRINTS" id="PR00759">
    <property type="entry name" value="BASICPTASE"/>
</dbReference>
<dbReference type="Proteomes" id="UP000005204">
    <property type="component" value="Unassembled WGS sequence"/>
</dbReference>
<dbReference type="Pfam" id="PF19030">
    <property type="entry name" value="TSP1_ADAMTS"/>
    <property type="match status" value="5"/>
</dbReference>
<feature type="compositionally biased region" description="Low complexity" evidence="16">
    <location>
        <begin position="1586"/>
        <end position="1607"/>
    </location>
</feature>
<evidence type="ECO:0000256" key="11">
    <source>
        <dbReference type="ARBA" id="ARBA00023319"/>
    </source>
</evidence>
<dbReference type="SUPFAM" id="SSF57256">
    <property type="entry name" value="Elafin-like"/>
    <property type="match status" value="1"/>
</dbReference>
<dbReference type="PRINTS" id="PR01857">
    <property type="entry name" value="ADAMTSFAMILY"/>
</dbReference>
<dbReference type="InterPro" id="IPR020901">
    <property type="entry name" value="Prtase_inh_Kunz-CS"/>
</dbReference>
<feature type="domain" description="WAP" evidence="21">
    <location>
        <begin position="2912"/>
        <end position="2960"/>
    </location>
</feature>
<feature type="domain" description="PLAC" evidence="20">
    <location>
        <begin position="3329"/>
        <end position="3368"/>
    </location>
</feature>
<dbReference type="Pfam" id="PF13927">
    <property type="entry name" value="Ig_3"/>
    <property type="match status" value="1"/>
</dbReference>
<dbReference type="Pfam" id="PF00014">
    <property type="entry name" value="Kunitz_BPTI"/>
    <property type="match status" value="12"/>
</dbReference>
<dbReference type="CDD" id="cd00096">
    <property type="entry name" value="Ig"/>
    <property type="match status" value="1"/>
</dbReference>
<evidence type="ECO:0000256" key="13">
    <source>
        <dbReference type="ARBA" id="ARBA00061228"/>
    </source>
</evidence>
<feature type="domain" description="BPTI/Kunitz inhibitor" evidence="18">
    <location>
        <begin position="2626"/>
        <end position="2678"/>
    </location>
</feature>
<dbReference type="Gene3D" id="2.20.100.10">
    <property type="entry name" value="Thrombospondin type-1 (TSP1) repeat"/>
    <property type="match status" value="6"/>
</dbReference>
<dbReference type="Pfam" id="PF05986">
    <property type="entry name" value="ADAMTS_spacer1"/>
    <property type="match status" value="1"/>
</dbReference>
<keyword evidence="6" id="KW-0677">Repeat</keyword>
<dbReference type="InterPro" id="IPR013098">
    <property type="entry name" value="Ig_I-set"/>
</dbReference>
<dbReference type="FunFam" id="4.10.410.10:FF:000020">
    <property type="entry name" value="Collagen, type VI, alpha 3"/>
    <property type="match status" value="4"/>
</dbReference>
<evidence type="ECO:0000256" key="17">
    <source>
        <dbReference type="SAM" id="SignalP"/>
    </source>
</evidence>
<dbReference type="CDD" id="cd22639">
    <property type="entry name" value="Kunitz_papilin_lacunin-like"/>
    <property type="match status" value="1"/>
</dbReference>
<dbReference type="FunFam" id="4.10.410.10:FF:000005">
    <property type="entry name" value="Pancreatic trypsin inhibitor"/>
    <property type="match status" value="1"/>
</dbReference>
<accession>A0A8R2G963</accession>
<feature type="disulfide bond" evidence="15">
    <location>
        <begin position="71"/>
        <end position="107"/>
    </location>
</feature>
<dbReference type="Gene3D" id="2.60.120.830">
    <property type="match status" value="1"/>
</dbReference>
<dbReference type="KEGG" id="bmor:101741233"/>
<dbReference type="PANTHER" id="PTHR45938:SF11">
    <property type="entry name" value="WAP, KAZAL, IMMUNOGLOBULIN, KUNITZ AND NTR DOMAIN-CONTAINING PROTEIN 2-LIKE"/>
    <property type="match status" value="1"/>
</dbReference>
<dbReference type="Pfam" id="PF08686">
    <property type="entry name" value="PLAC"/>
    <property type="match status" value="1"/>
</dbReference>
<dbReference type="InterPro" id="IPR002223">
    <property type="entry name" value="Kunitz_BPTI"/>
</dbReference>
<feature type="domain" description="BPTI/Kunitz inhibitor" evidence="18">
    <location>
        <begin position="2033"/>
        <end position="2083"/>
    </location>
</feature>
<dbReference type="PROSITE" id="PS50835">
    <property type="entry name" value="IG_LIKE"/>
    <property type="match status" value="3"/>
</dbReference>
<dbReference type="PROSITE" id="PS50092">
    <property type="entry name" value="TSP1"/>
    <property type="match status" value="5"/>
</dbReference>
<dbReference type="SUPFAM" id="SSF82895">
    <property type="entry name" value="TSP-1 type 1 repeat"/>
    <property type="match status" value="6"/>
</dbReference>
<organism evidence="22 23">
    <name type="scientific">Bombyx mori</name>
    <name type="common">Silk moth</name>
    <dbReference type="NCBI Taxonomy" id="7091"/>
    <lineage>
        <taxon>Eukaryota</taxon>
        <taxon>Metazoa</taxon>
        <taxon>Ecdysozoa</taxon>
        <taxon>Arthropoda</taxon>
        <taxon>Hexapoda</taxon>
        <taxon>Insecta</taxon>
        <taxon>Pterygota</taxon>
        <taxon>Neoptera</taxon>
        <taxon>Endopterygota</taxon>
        <taxon>Lepidoptera</taxon>
        <taxon>Glossata</taxon>
        <taxon>Ditrysia</taxon>
        <taxon>Bombycoidea</taxon>
        <taxon>Bombycidae</taxon>
        <taxon>Bombycinae</taxon>
        <taxon>Bombyx</taxon>
    </lineage>
</organism>
<keyword evidence="3" id="KW-0964">Secreted</keyword>
<dbReference type="GO" id="GO:0005604">
    <property type="term" value="C:basement membrane"/>
    <property type="evidence" value="ECO:0007669"/>
    <property type="project" value="UniProtKB-SubCell"/>
</dbReference>
<reference evidence="23" key="1">
    <citation type="journal article" date="2008" name="Insect Biochem. Mol. Biol.">
        <title>The genome of a lepidopteran model insect, the silkworm Bombyx mori.</title>
        <authorList>
            <consortium name="International Silkworm Genome Consortium"/>
        </authorList>
    </citation>
    <scope>NUCLEOTIDE SEQUENCE [LARGE SCALE GENOMIC DNA]</scope>
    <source>
        <strain evidence="23">p50T</strain>
    </source>
</reference>
<dbReference type="SMART" id="SM00217">
    <property type="entry name" value="WAP"/>
    <property type="match status" value="1"/>
</dbReference>
<dbReference type="Gene3D" id="2.60.40.10">
    <property type="entry name" value="Immunoglobulins"/>
    <property type="match status" value="3"/>
</dbReference>
<dbReference type="InterPro" id="IPR010909">
    <property type="entry name" value="PLAC"/>
</dbReference>
<keyword evidence="9 15" id="KW-1015">Disulfide bond</keyword>
<evidence type="ECO:0000256" key="1">
    <source>
        <dbReference type="ARBA" id="ARBA00004302"/>
    </source>
</evidence>
<protein>
    <recommendedName>
        <fullName evidence="14">Hemolin</fullName>
    </recommendedName>
</protein>
<dbReference type="GO" id="GO:0030198">
    <property type="term" value="P:extracellular matrix organization"/>
    <property type="evidence" value="ECO:0007669"/>
    <property type="project" value="InterPro"/>
</dbReference>
<reference evidence="22" key="2">
    <citation type="submission" date="2022-06" db="UniProtKB">
        <authorList>
            <consortium name="EnsemblMetazoa"/>
        </authorList>
    </citation>
    <scope>IDENTIFICATION</scope>
    <source>
        <strain evidence="22">p50T (Dazao)</strain>
    </source>
</reference>
<dbReference type="FunFam" id="2.60.40.10:FF:000032">
    <property type="entry name" value="palladin isoform X1"/>
    <property type="match status" value="1"/>
</dbReference>
<dbReference type="InterPro" id="IPR010294">
    <property type="entry name" value="ADAMTS_spacer1"/>
</dbReference>
<dbReference type="SUPFAM" id="SSF48726">
    <property type="entry name" value="Immunoglobulin"/>
    <property type="match status" value="3"/>
</dbReference>
<dbReference type="InterPro" id="IPR000884">
    <property type="entry name" value="TSP1_rpt"/>
</dbReference>
<dbReference type="Pfam" id="PF07679">
    <property type="entry name" value="I-set"/>
    <property type="match status" value="2"/>
</dbReference>
<feature type="region of interest" description="Disordered" evidence="16">
    <location>
        <begin position="1578"/>
        <end position="1607"/>
    </location>
</feature>
<feature type="compositionally biased region" description="Low complexity" evidence="16">
    <location>
        <begin position="807"/>
        <end position="905"/>
    </location>
</feature>
<dbReference type="InterPro" id="IPR036383">
    <property type="entry name" value="TSP1_rpt_sf"/>
</dbReference>
<evidence type="ECO:0000256" key="6">
    <source>
        <dbReference type="ARBA" id="ARBA00022737"/>
    </source>
</evidence>
<dbReference type="InterPro" id="IPR036880">
    <property type="entry name" value="Kunitz_BPTI_sf"/>
</dbReference>
<dbReference type="Pfam" id="PF00090">
    <property type="entry name" value="TSP_1"/>
    <property type="match status" value="1"/>
</dbReference>
<dbReference type="InterPro" id="IPR036645">
    <property type="entry name" value="Elafin-like_sf"/>
</dbReference>
<feature type="domain" description="BPTI/Kunitz inhibitor" evidence="18">
    <location>
        <begin position="2169"/>
        <end position="2219"/>
    </location>
</feature>
<keyword evidence="5 17" id="KW-0732">Signal</keyword>
<evidence type="ECO:0000256" key="12">
    <source>
        <dbReference type="ARBA" id="ARBA00057363"/>
    </source>
</evidence>
<keyword evidence="8" id="KW-0722">Serine protease inhibitor</keyword>
<keyword evidence="4" id="KW-0646">Protease inhibitor</keyword>
<feature type="signal peptide" evidence="17">
    <location>
        <begin position="1"/>
        <end position="24"/>
    </location>
</feature>
<keyword evidence="23" id="KW-1185">Reference proteome</keyword>
<dbReference type="PROSITE" id="PS50900">
    <property type="entry name" value="PLAC"/>
    <property type="match status" value="1"/>
</dbReference>
<dbReference type="InterPro" id="IPR008197">
    <property type="entry name" value="WAP_dom"/>
</dbReference>
<evidence type="ECO:0000259" key="20">
    <source>
        <dbReference type="PROSITE" id="PS50900"/>
    </source>
</evidence>
<feature type="disulfide bond" evidence="15">
    <location>
        <begin position="75"/>
        <end position="112"/>
    </location>
</feature>
<evidence type="ECO:0000256" key="7">
    <source>
        <dbReference type="ARBA" id="ARBA00022869"/>
    </source>
</evidence>
<comment type="subcellular location">
    <subcellularLocation>
        <location evidence="1">Secreted</location>
        <location evidence="1">Extracellular space</location>
        <location evidence="1">Extracellular matrix</location>
        <location evidence="1">Basement membrane</location>
    </subcellularLocation>
</comment>
<evidence type="ECO:0000256" key="15">
    <source>
        <dbReference type="PIRSR" id="PIRSR613273-3"/>
    </source>
</evidence>
<dbReference type="PANTHER" id="PTHR45938">
    <property type="entry name" value="ACP24A4-RELATED"/>
    <property type="match status" value="1"/>
</dbReference>
<dbReference type="InterPro" id="IPR036179">
    <property type="entry name" value="Ig-like_dom_sf"/>
</dbReference>
<comment type="similarity">
    <text evidence="13">Belongs to the hemolin family.</text>
</comment>
<dbReference type="GO" id="GO:0048019">
    <property type="term" value="F:receptor antagonist activity"/>
    <property type="evidence" value="ECO:0007669"/>
    <property type="project" value="TreeGrafter"/>
</dbReference>
<evidence type="ECO:0000259" key="18">
    <source>
        <dbReference type="PROSITE" id="PS50279"/>
    </source>
</evidence>
<dbReference type="SMART" id="SM00409">
    <property type="entry name" value="IG"/>
    <property type="match status" value="3"/>
</dbReference>
<dbReference type="GO" id="GO:0005615">
    <property type="term" value="C:extracellular space"/>
    <property type="evidence" value="ECO:0007669"/>
    <property type="project" value="TreeGrafter"/>
</dbReference>
<feature type="region of interest" description="Disordered" evidence="16">
    <location>
        <begin position="803"/>
        <end position="1438"/>
    </location>
</feature>
<dbReference type="InterPro" id="IPR013273">
    <property type="entry name" value="ADAMTS/ADAMTS-like"/>
</dbReference>
<feature type="disulfide bond" evidence="15">
    <location>
        <begin position="86"/>
        <end position="97"/>
    </location>
</feature>
<dbReference type="InterPro" id="IPR013783">
    <property type="entry name" value="Ig-like_fold"/>
</dbReference>
<feature type="chain" id="PRO_5035803558" description="Hemolin" evidence="17">
    <location>
        <begin position="25"/>
        <end position="3387"/>
    </location>
</feature>
<sequence>MLGNLRSLLLAAIVISNCITWTASRHHYTHNVSRHRSRHRRQGAGLYLSASYVLPGGEGNGWGEWGDVTPCSRTCGGGVASQKRICLEIGPNGEPQCTGGDTKYFSCETQDCPENSLDFRAEQCAQYNNVTFRGKKYRWVPYLKVSKPCELTCMQHGDRFYYRHKEKVIDGTRCNDDSFDVCVDGVCQPVGCDMMLGSNAKEDKCRQCRGNGHNCHTTKKLINTQDLRKGYNDILLIPEGATTIYITEIEPSNNYLALRSKNGTYYLNGDYHIDFPRSMTIAGALWNYERNQQGITAPDKLRSLGPINEPLYLSLLLIDENVGVEYEYSLPIEKAPLPTQRYSWVHGNFSSCSATCGGGIQSRDVTCRSREELEVVDEGLCDDGLKPATNQTCNTQACPPQWVPGNWSRCSKRCGKDGTRSREVRCEKIITNGLPSVVDDKECFDLLGPKPALYESCNVDAACPTWFISPWKPCDKLCGSGQQTRQVVCYQKNNGRINVLSDDECSEEKPLDRQPCELEPCEGVDWMVSEWTGCDTCLATVRSRVAQCVTKDYRVVNSSFCSYHPTPALEEPCDKDKLPACQVQWYATQWSKCSVECGVGKKTRRVFCGKFDGASVMKVDDSNCPKEEKYNDSKPCEVPEEKCPSKWYAAPWSECTKSCGKGLRFRSVVCLRGGKEFSDCPKKSLPDSAGSCNEQSCEALDKKSTPIIDEDYELYNDCIEEEGFEGVNLEADTNFVIDETMFSDQPAFSEGSGYFTSLDLESTFPEIGSGTESTFSTDELLTVEGSGYSSSDTTFVDLINTSETEDVTASTQEETTESGTPTSSVSEETTESGTPTSSVSEETTESGTPASSVSEETTESGTPTSSVSEETTESGTPTSSVSEETTESGTPTSSVSEETTESGTPASSVSKETTESGTPTSSVSEETTESGTPTSSVSEETTESGTPTSSVSEETTESGTPTSSVSEETTESGTPTSSVSEETTESGTPTSSVSEETTESGTPASSVSEETTESGTPTSSVSDETTESGTPSSSVSEETTESGTPTSSVSEETTESGTPTSSISEETTESGTPTSSVSEETTESGTPTSSVSEETTESGTPTSSVSEETTESGTPTSSVSEETTESGTPASSVSEETTESGTPTSSVSEETTESGTPASSVSEETTESGTPTSSVSEETTESGTPTSSVSEETTESGTPTSSVSEETTESGTPTSSVSEETTESGTPTSSVSEETTESGTPASSVSEETTESGTPTSSVSDETTESGTPSSSVSEETTESGTPTSSVSEETTESGTPTSSISEETTESGTVTSSVSEETTESGTPTSSVSEETTESGTATSSVSEETTESGTPASSVSEETTESGTPTSSVSEETTESGTPTSSVSEETTESGTPTSSVSEETTESGTSTSSVSEGTTESVTVITGSTEESSTANVFDESEMTRGVTLRNWAVTFVPGYTKRHCRRRNVKCATTKFGCCPDKRTAASGPFDEGCEKVRTCKETRFGCCSDGVSAALGPEEKGCPPSLCAESLFGCCLSDNKTAAGGNDQEGCPPMPPACKLAPYGCCADGETEATGPDFSGCPEHSTSTETVTETETSSETSSAGTEEAVHSTTVSGEDCAGSAFGCCYDNQTAASAPGPAGCPCNATKFGCCPDNHTPAEDAEMKGCPLTCATSRFGCCPDDVTPAHGPDGEGCCLIYPFGCCPDNFKVADGPNFAGCDCHYGRFGCCPDNTTYARGPANEGCGCEHTTHGCCPDRHTPATGPDREGCGCHTYQFGCCPDGVTISKGPGLQGCRCEQSQYGCCGDGETHATGPNLGGCDCSTSKYGCCPDGQTLAEGPKFFGCTDIPENKQVACSLAKDRGSGRDYSVYWYYDMEYGGCSRFWYGGSDGNGNRFATKEECDDVCVQPSPKDACKLPKVKGACVGYNVRWYYDSEREQCSQFVYGGCLGNANNFDTRELCQSQCEPARTKDQCSLPIERGSCAGNFPRWGFNDETQRCEEFIWGGCEGNSNRFGSEAACKQRCDPPGTLQPRCSQPREQGGCNETAAVWWFSPAEGRCRPFYYSGCGGNQNRFEDEAACASSCPEPFVPDLCTLPAETGECANYEEKWFYDTSEKRCRQFYYGGCGGNENKFNSQIECESRCSEIQTTTTTTTTTVQPQQPGPENSEFCFFETDPGPCTQFETRWSYDARGGRCAPFQYGGCGGNTNNFASEEHCQYYCHFTQDVCQLPMLAGPCNDSIVSWFYDASRDACSQFAYGGCGGNDNRFASRDECESRCRSGRVAEVSTTLAPEPTTLAATNATVAVESRFRGECEVSPTLERCVAPGLVWYLDAARRECVVHSNAESGLTCRNTGTFQTQEACERSCGAFKDINVCLYPLDPGPCRAYLPKYYFDNERRSCQEFVYGGCHGGPNRFSTIAECTEVCKNYIDPCKVQPEPGNCTDRLEKWYYREASDSCEQFVWTGCDGNGNRFETREECEGVCRKQPIFTTTTISTIAVTDHTERAVPDECRTPDSLVPCGENVTVFYYDSSVRSCLAADFGGCRYSNSYRTEEECERRCGAFQDINVCTAQLDPGPCRASIPKIYWDRATGTCKPYAYGGCGGGANRFSSVDECEEVCGETGPAAACLHRVETGAACREPSSRRWYYSAVDGECLAFVYLGCEGNDNNFLNYEDCRTVCKVSRLPETNEVFPDCSRYEAECSALQCSGGLVRVPERDGCERCACAAADPCAPHAAHCRTLYCPYGITNTTDADGCQECQCNEDPCAQNRCPPNEQCVPIAYRDPETQEARYSFVCQPENETNEILPDCDRYKAECARLQCEHSVQRTRTAGGCERCECVAAPPDCAARARECDVLHCDHGLQRTTGPDGCEICSCAEDLCGGVRCAGGERCVVVQYRDPIFPQLFKNTTECRLVNKSGSCPTDEWTSPVSVCETKCDDDADCRGDGKCCERGCSRLCVAPALNTAPPPEPPRAPQASPETEPEVNAAEGGKATLRCIFHGNPPPKITWRKGEITIDGSEGRTRVLSDGTLEIVSLYRNDTGVYICIAENEFGISQQEIHLQVNDPVRTPVGIAGEQNEVITGEMGRPLVLRCLVYGYPTPEIFWYRGLNGPMVPYSSTLYEARENVLLIRQLIDEALGEYACQAYNGEGSPATLLMEVRAYKQDDTPSDNKYLVSRPGEGVHVRVVDAATEAPRPPTVTTTAAPTTLLDLDFNVPLFTAHPKRLGGHHSRTFGTPVSTRILSAPPTLTAGAELSLPCEVDGYPQPENVYWSKDGVRIASGDNIWISGTSVSRLTIRRVTVGDSGVYVCHADNLYSSHESSVQVTVKALTTPAKCTDNPFFADCSLIVRSKFCKHHYYSNFCCKSCLEAGQLSPEEVEMQNDAAFTRRK</sequence>
<evidence type="ECO:0000256" key="4">
    <source>
        <dbReference type="ARBA" id="ARBA00022690"/>
    </source>
</evidence>
<dbReference type="CTD" id="43872"/>
<dbReference type="PROSITE" id="PS00280">
    <property type="entry name" value="BPTI_KUNITZ_1"/>
    <property type="match status" value="5"/>
</dbReference>
<keyword evidence="10" id="KW-0325">Glycoprotein</keyword>
<dbReference type="EnsemblMetazoa" id="XM_012689259.3">
    <property type="protein sequence ID" value="XP_012544713.3"/>
    <property type="gene ID" value="LOC101741233"/>
</dbReference>
<feature type="domain" description="Ig-like" evidence="19">
    <location>
        <begin position="3064"/>
        <end position="3158"/>
    </location>
</feature>
<keyword evidence="11" id="KW-0393">Immunoglobulin domain</keyword>
<keyword evidence="7" id="KW-0272">Extracellular matrix</keyword>
<dbReference type="RefSeq" id="XP_012544713.3">
    <property type="nucleotide sequence ID" value="XM_012689259.4"/>
</dbReference>
<feature type="region of interest" description="Disordered" evidence="16">
    <location>
        <begin position="2963"/>
        <end position="2985"/>
    </location>
</feature>
<evidence type="ECO:0000313" key="22">
    <source>
        <dbReference type="EnsemblMetazoa" id="XP_012544713.3"/>
    </source>
</evidence>
<dbReference type="GO" id="GO:0004867">
    <property type="term" value="F:serine-type endopeptidase inhibitor activity"/>
    <property type="evidence" value="ECO:0007669"/>
    <property type="project" value="UniProtKB-KW"/>
</dbReference>
<evidence type="ECO:0000256" key="16">
    <source>
        <dbReference type="SAM" id="MobiDB-lite"/>
    </source>
</evidence>
<dbReference type="PROSITE" id="PS50279">
    <property type="entry name" value="BPTI_KUNITZ_2"/>
    <property type="match status" value="12"/>
</dbReference>
<dbReference type="FunFam" id="2.60.120.830:FF:000001">
    <property type="entry name" value="A disintegrin and metalloproteinase with thrombospondin motifs 1"/>
    <property type="match status" value="1"/>
</dbReference>
<evidence type="ECO:0000259" key="19">
    <source>
        <dbReference type="PROSITE" id="PS50835"/>
    </source>
</evidence>
<dbReference type="InterPro" id="IPR003599">
    <property type="entry name" value="Ig_sub"/>
</dbReference>
<evidence type="ECO:0000259" key="21">
    <source>
        <dbReference type="PROSITE" id="PS51390"/>
    </source>
</evidence>
<evidence type="ECO:0000256" key="2">
    <source>
        <dbReference type="ARBA" id="ARBA00022473"/>
    </source>
</evidence>
<dbReference type="CDD" id="cd00109">
    <property type="entry name" value="Kunitz-type"/>
    <property type="match status" value="7"/>
</dbReference>
<feature type="domain" description="BPTI/Kunitz inhibitor" evidence="18">
    <location>
        <begin position="1914"/>
        <end position="1964"/>
    </location>
</feature>
<feature type="domain" description="BPTI/Kunitz inhibitor" evidence="18">
    <location>
        <begin position="2092"/>
        <end position="2142"/>
    </location>
</feature>
<feature type="domain" description="BPTI/Kunitz inhibitor" evidence="18">
    <location>
        <begin position="2431"/>
        <end position="2481"/>
    </location>
</feature>
<dbReference type="CDD" id="cd22637">
    <property type="entry name" value="Kunitz_papilin_mig6-like"/>
    <property type="match status" value="1"/>
</dbReference>
<dbReference type="PROSITE" id="PS51390">
    <property type="entry name" value="WAP"/>
    <property type="match status" value="1"/>
</dbReference>
<dbReference type="FunFam" id="2.20.100.10:FF:000005">
    <property type="entry name" value="ADAM metallopeptidase with thrombospondin type 1 motif 9"/>
    <property type="match status" value="1"/>
</dbReference>
<evidence type="ECO:0000313" key="23">
    <source>
        <dbReference type="Proteomes" id="UP000005204"/>
    </source>
</evidence>
<evidence type="ECO:0000256" key="14">
    <source>
        <dbReference type="ARBA" id="ARBA00068688"/>
    </source>
</evidence>
<dbReference type="SMART" id="SM00131">
    <property type="entry name" value="KU"/>
    <property type="match status" value="12"/>
</dbReference>
<evidence type="ECO:0000256" key="10">
    <source>
        <dbReference type="ARBA" id="ARBA00023180"/>
    </source>
</evidence>
<keyword evidence="7" id="KW-0084">Basement membrane</keyword>
<dbReference type="InterPro" id="IPR007110">
    <property type="entry name" value="Ig-like_dom"/>
</dbReference>
<evidence type="ECO:0000256" key="5">
    <source>
        <dbReference type="ARBA" id="ARBA00022729"/>
    </source>
</evidence>
<evidence type="ECO:0000256" key="8">
    <source>
        <dbReference type="ARBA" id="ARBA00022900"/>
    </source>
</evidence>
<dbReference type="GO" id="GO:0050431">
    <property type="term" value="F:transforming growth factor beta binding"/>
    <property type="evidence" value="ECO:0007669"/>
    <property type="project" value="TreeGrafter"/>
</dbReference>
<comment type="function">
    <text evidence="12">Inhibits chymotrypsin and thus avoids the accidental chymotrypsin-mediated activation of prophenoloxidase. This enzyme is required by the insect immune system to produce melanin which is used to engulf foreign objects.</text>
</comment>
<feature type="domain" description="Ig-like" evidence="19">
    <location>
        <begin position="3234"/>
        <end position="3323"/>
    </location>
</feature>
<dbReference type="SUPFAM" id="SSF57362">
    <property type="entry name" value="BPTI-like"/>
    <property type="match status" value="12"/>
</dbReference>
<keyword evidence="2" id="KW-0217">Developmental protein</keyword>
<name>A0A8R2G963_BOMMO</name>
<evidence type="ECO:0000256" key="9">
    <source>
        <dbReference type="ARBA" id="ARBA00023157"/>
    </source>
</evidence>
<feature type="domain" description="BPTI/Kunitz inhibitor" evidence="18">
    <location>
        <begin position="2509"/>
        <end position="2558"/>
    </location>
</feature>
<proteinExistence type="inferred from homology"/>
<feature type="domain" description="BPTI/Kunitz inhibitor" evidence="18">
    <location>
        <begin position="2567"/>
        <end position="2617"/>
    </location>
</feature>
<feature type="domain" description="Ig-like" evidence="19">
    <location>
        <begin position="2973"/>
        <end position="3060"/>
    </location>
</feature>
<dbReference type="SMART" id="SM00408">
    <property type="entry name" value="IGc2"/>
    <property type="match status" value="3"/>
</dbReference>
<dbReference type="SMART" id="SM00209">
    <property type="entry name" value="TSP1"/>
    <property type="match status" value="7"/>
</dbReference>
<dbReference type="GeneID" id="101741233"/>
<dbReference type="Gene3D" id="4.10.410.10">
    <property type="entry name" value="Pancreatic trypsin inhibitor Kunitz domain"/>
    <property type="match status" value="12"/>
</dbReference>
<feature type="domain" description="BPTI/Kunitz inhibitor" evidence="18">
    <location>
        <begin position="1855"/>
        <end position="1905"/>
    </location>
</feature>
<feature type="compositionally biased region" description="Low complexity" evidence="16">
    <location>
        <begin position="915"/>
        <end position="1433"/>
    </location>
</feature>
<feature type="domain" description="BPTI/Kunitz inhibitor" evidence="18">
    <location>
        <begin position="2226"/>
        <end position="2276"/>
    </location>
</feature>
<feature type="domain" description="BPTI/Kunitz inhibitor" evidence="18">
    <location>
        <begin position="2374"/>
        <end position="2424"/>
    </location>
</feature>
<feature type="domain" description="BPTI/Kunitz inhibitor" evidence="18">
    <location>
        <begin position="1973"/>
        <end position="2023"/>
    </location>
</feature>
<evidence type="ECO:0000256" key="3">
    <source>
        <dbReference type="ARBA" id="ARBA00022525"/>
    </source>
</evidence>